<name>A0A6D2LLN4_9BRAS</name>
<evidence type="ECO:0000259" key="1">
    <source>
        <dbReference type="PROSITE" id="PS50181"/>
    </source>
</evidence>
<dbReference type="Gene3D" id="1.20.1280.50">
    <property type="match status" value="1"/>
</dbReference>
<dbReference type="InterPro" id="IPR017451">
    <property type="entry name" value="F-box-assoc_interact_dom"/>
</dbReference>
<organism evidence="2 3">
    <name type="scientific">Microthlaspi erraticum</name>
    <dbReference type="NCBI Taxonomy" id="1685480"/>
    <lineage>
        <taxon>Eukaryota</taxon>
        <taxon>Viridiplantae</taxon>
        <taxon>Streptophyta</taxon>
        <taxon>Embryophyta</taxon>
        <taxon>Tracheophyta</taxon>
        <taxon>Spermatophyta</taxon>
        <taxon>Magnoliopsida</taxon>
        <taxon>eudicotyledons</taxon>
        <taxon>Gunneridae</taxon>
        <taxon>Pentapetalae</taxon>
        <taxon>rosids</taxon>
        <taxon>malvids</taxon>
        <taxon>Brassicales</taxon>
        <taxon>Brassicaceae</taxon>
        <taxon>Coluteocarpeae</taxon>
        <taxon>Microthlaspi</taxon>
    </lineage>
</organism>
<accession>A0A6D2LLN4</accession>
<protein>
    <recommendedName>
        <fullName evidence="1">F-box domain-containing protein</fullName>
    </recommendedName>
</protein>
<proteinExistence type="predicted"/>
<dbReference type="Proteomes" id="UP000467841">
    <property type="component" value="Unassembled WGS sequence"/>
</dbReference>
<feature type="domain" description="F-box" evidence="1">
    <location>
        <begin position="13"/>
        <end position="62"/>
    </location>
</feature>
<dbReference type="SMART" id="SM00256">
    <property type="entry name" value="FBOX"/>
    <property type="match status" value="1"/>
</dbReference>
<dbReference type="PANTHER" id="PTHR31111:SF14">
    <property type="entry name" value="F-BOX ASSOCIATED DOMAIN-CONTAINING PROTEIN"/>
    <property type="match status" value="1"/>
</dbReference>
<dbReference type="CDD" id="cd22157">
    <property type="entry name" value="F-box_AtFBW1-like"/>
    <property type="match status" value="1"/>
</dbReference>
<comment type="caution">
    <text evidence="2">The sequence shown here is derived from an EMBL/GenBank/DDBJ whole genome shotgun (WGS) entry which is preliminary data.</text>
</comment>
<dbReference type="EMBL" id="CACVBM020001862">
    <property type="protein sequence ID" value="CAA7061293.1"/>
    <property type="molecule type" value="Genomic_DNA"/>
</dbReference>
<dbReference type="PANTHER" id="PTHR31111">
    <property type="entry name" value="BNAA05G37150D PROTEIN-RELATED"/>
    <property type="match status" value="1"/>
</dbReference>
<dbReference type="InterPro" id="IPR036047">
    <property type="entry name" value="F-box-like_dom_sf"/>
</dbReference>
<dbReference type="NCBIfam" id="TIGR01640">
    <property type="entry name" value="F_box_assoc_1"/>
    <property type="match status" value="1"/>
</dbReference>
<dbReference type="InterPro" id="IPR001810">
    <property type="entry name" value="F-box_dom"/>
</dbReference>
<gene>
    <name evidence="2" type="ORF">MERR_LOCUS48529</name>
</gene>
<dbReference type="Pfam" id="PF00646">
    <property type="entry name" value="F-box"/>
    <property type="match status" value="1"/>
</dbReference>
<dbReference type="SUPFAM" id="SSF81383">
    <property type="entry name" value="F-box domain"/>
    <property type="match status" value="1"/>
</dbReference>
<dbReference type="PROSITE" id="PS50181">
    <property type="entry name" value="FBOX"/>
    <property type="match status" value="1"/>
</dbReference>
<evidence type="ECO:0000313" key="3">
    <source>
        <dbReference type="Proteomes" id="UP000467841"/>
    </source>
</evidence>
<dbReference type="InterPro" id="IPR013187">
    <property type="entry name" value="F-box-assoc_dom_typ3"/>
</dbReference>
<dbReference type="Pfam" id="PF08268">
    <property type="entry name" value="FBA_3"/>
    <property type="match status" value="1"/>
</dbReference>
<dbReference type="AlphaFoldDB" id="A0A6D2LLN4"/>
<evidence type="ECO:0000313" key="2">
    <source>
        <dbReference type="EMBL" id="CAA7061293.1"/>
    </source>
</evidence>
<keyword evidence="3" id="KW-1185">Reference proteome</keyword>
<dbReference type="OrthoDB" id="687122at2759"/>
<reference evidence="2" key="1">
    <citation type="submission" date="2020-01" db="EMBL/GenBank/DDBJ databases">
        <authorList>
            <person name="Mishra B."/>
        </authorList>
    </citation>
    <scope>NUCLEOTIDE SEQUENCE [LARGE SCALE GENOMIC DNA]</scope>
</reference>
<sequence>MGLSLNSRRLSETRPDIQLPMDLVTEILTRLPTKSLMRFKCVSKLWSSLIRSQYFNRCFLKVPSQQQHLYICLSDSRDNRNSIILSSSAPLTTPTASTFVVNNDVAIQCRGYYSRQNVNGFMCNSYSKAMPRMYNPTTRQLVTLPAIYSEPQEHSRFFYGFGHDPVNDQSKVICSARTSSGFPSYTRISEYWVLDLKPGASWKKVTPASVDFCLDHVPLLKPGLSFNGVIYSLGLIHDIHANNYVVVSFDIGSEEFRTIQIPSIEGLIKDVTLIEYGGKLTVFDHTHLTNEGKFFLWVLEDAGNKEWSRKTLVLKPTQLHLVNDIIFTVKGTTQSGKVLLIPDLLLSPFHILCYDLQNNDMRKIDIIGIPNHWLFRATHIRFDLMFMDQSESIMHLDTLTNLFYL</sequence>